<organism evidence="8 9">
    <name type="scientific">Demequina lutea</name>
    <dbReference type="NCBI Taxonomy" id="431489"/>
    <lineage>
        <taxon>Bacteria</taxon>
        <taxon>Bacillati</taxon>
        <taxon>Actinomycetota</taxon>
        <taxon>Actinomycetes</taxon>
        <taxon>Micrococcales</taxon>
        <taxon>Demequinaceae</taxon>
        <taxon>Demequina</taxon>
    </lineage>
</organism>
<keyword evidence="2" id="KW-1003">Cell membrane</keyword>
<dbReference type="InterPro" id="IPR020846">
    <property type="entry name" value="MFS_dom"/>
</dbReference>
<evidence type="ECO:0000256" key="1">
    <source>
        <dbReference type="ARBA" id="ARBA00004651"/>
    </source>
</evidence>
<gene>
    <name evidence="8" type="ORF">BKA03_002072</name>
</gene>
<evidence type="ECO:0000256" key="5">
    <source>
        <dbReference type="ARBA" id="ARBA00023136"/>
    </source>
</evidence>
<feature type="transmembrane region" description="Helical" evidence="6">
    <location>
        <begin position="151"/>
        <end position="174"/>
    </location>
</feature>
<name>A0A7Z0CKI7_9MICO</name>
<dbReference type="PANTHER" id="PTHR43124:SF3">
    <property type="entry name" value="CHLORAMPHENICOL EFFLUX PUMP RV0191"/>
    <property type="match status" value="1"/>
</dbReference>
<comment type="subcellular location">
    <subcellularLocation>
        <location evidence="1">Cell membrane</location>
        <topology evidence="1">Multi-pass membrane protein</topology>
    </subcellularLocation>
</comment>
<dbReference type="PROSITE" id="PS50850">
    <property type="entry name" value="MFS"/>
    <property type="match status" value="1"/>
</dbReference>
<dbReference type="InterPro" id="IPR036259">
    <property type="entry name" value="MFS_trans_sf"/>
</dbReference>
<keyword evidence="5 6" id="KW-0472">Membrane</keyword>
<evidence type="ECO:0000313" key="8">
    <source>
        <dbReference type="EMBL" id="NYI41953.1"/>
    </source>
</evidence>
<evidence type="ECO:0000256" key="2">
    <source>
        <dbReference type="ARBA" id="ARBA00022475"/>
    </source>
</evidence>
<feature type="domain" description="Major facilitator superfamily (MFS) profile" evidence="7">
    <location>
        <begin position="17"/>
        <end position="401"/>
    </location>
</feature>
<proteinExistence type="predicted"/>
<feature type="transmembrane region" description="Helical" evidence="6">
    <location>
        <begin position="312"/>
        <end position="331"/>
    </location>
</feature>
<feature type="transmembrane region" description="Helical" evidence="6">
    <location>
        <begin position="16"/>
        <end position="39"/>
    </location>
</feature>
<dbReference type="PANTHER" id="PTHR43124">
    <property type="entry name" value="PURINE EFFLUX PUMP PBUE"/>
    <property type="match status" value="1"/>
</dbReference>
<feature type="transmembrane region" description="Helical" evidence="6">
    <location>
        <begin position="380"/>
        <end position="399"/>
    </location>
</feature>
<evidence type="ECO:0000313" key="9">
    <source>
        <dbReference type="Proteomes" id="UP000547973"/>
    </source>
</evidence>
<keyword evidence="3 6" id="KW-0812">Transmembrane</keyword>
<evidence type="ECO:0000256" key="6">
    <source>
        <dbReference type="SAM" id="Phobius"/>
    </source>
</evidence>
<dbReference type="GO" id="GO:0005886">
    <property type="term" value="C:plasma membrane"/>
    <property type="evidence" value="ECO:0007669"/>
    <property type="project" value="UniProtKB-SubCell"/>
</dbReference>
<feature type="transmembrane region" description="Helical" evidence="6">
    <location>
        <begin position="222"/>
        <end position="243"/>
    </location>
</feature>
<feature type="transmembrane region" description="Helical" evidence="6">
    <location>
        <begin position="180"/>
        <end position="201"/>
    </location>
</feature>
<dbReference type="RefSeq" id="WP_062076035.1">
    <property type="nucleotide sequence ID" value="NZ_BBRC01000015.1"/>
</dbReference>
<evidence type="ECO:0000256" key="4">
    <source>
        <dbReference type="ARBA" id="ARBA00022989"/>
    </source>
</evidence>
<dbReference type="InterPro" id="IPR050189">
    <property type="entry name" value="MFS_Efflux_Transporters"/>
</dbReference>
<evidence type="ECO:0000259" key="7">
    <source>
        <dbReference type="PROSITE" id="PS50850"/>
    </source>
</evidence>
<evidence type="ECO:0000256" key="3">
    <source>
        <dbReference type="ARBA" id="ARBA00022692"/>
    </source>
</evidence>
<dbReference type="OrthoDB" id="9814237at2"/>
<sequence>MSSLDPPVLTPTRTRMALFALALGGFGIGTTEFVAMGLLPNIARDLLPHLWATNQADALAKAGIVISAYAAGVVVGAPTIAAMAARFPRKTLLAWLTVAFTVGTIASALAPTFATVVIFRFVAGLPHGAYFGVAALAAAKLMGSEKRGQAVAFVLSGLTIANVVGVPAITYLGQHTSWRVAYLAVAGIFALTTVAILAVVPHQDGDPHATVARELGAFKRPAVWFALLTGALGFGGFFAVYTYVSPMVTEITGSPERLVPAALITLGVGTTIGNVIGGKLADHGALRAVLWLFGALTVAFFAVIVLSPTLPGLLVALFLVGLAASAISPAIQTRLMDVAGDAQTMAAAVNHASLNVGNSLGAFLGGAVIAAGWGYLAPTWVGLALVVPGVIFALAGWFVTRGRAGIGQRDVSGTTPDDGDEAEILAAASAPLGS</sequence>
<dbReference type="AlphaFoldDB" id="A0A7Z0CKI7"/>
<dbReference type="Gene3D" id="1.20.1250.20">
    <property type="entry name" value="MFS general substrate transporter like domains"/>
    <property type="match status" value="1"/>
</dbReference>
<dbReference type="GO" id="GO:0022857">
    <property type="term" value="F:transmembrane transporter activity"/>
    <property type="evidence" value="ECO:0007669"/>
    <property type="project" value="InterPro"/>
</dbReference>
<keyword evidence="4 6" id="KW-1133">Transmembrane helix</keyword>
<dbReference type="Proteomes" id="UP000547973">
    <property type="component" value="Unassembled WGS sequence"/>
</dbReference>
<accession>A0A7Z0CKI7</accession>
<feature type="transmembrane region" description="Helical" evidence="6">
    <location>
        <begin position="117"/>
        <end position="139"/>
    </location>
</feature>
<dbReference type="Pfam" id="PF07690">
    <property type="entry name" value="MFS_1"/>
    <property type="match status" value="1"/>
</dbReference>
<feature type="transmembrane region" description="Helical" evidence="6">
    <location>
        <begin position="258"/>
        <end position="276"/>
    </location>
</feature>
<dbReference type="InterPro" id="IPR011701">
    <property type="entry name" value="MFS"/>
</dbReference>
<dbReference type="CDD" id="cd17324">
    <property type="entry name" value="MFS_NepI_like"/>
    <property type="match status" value="1"/>
</dbReference>
<feature type="transmembrane region" description="Helical" evidence="6">
    <location>
        <begin position="288"/>
        <end position="306"/>
    </location>
</feature>
<dbReference type="SUPFAM" id="SSF103473">
    <property type="entry name" value="MFS general substrate transporter"/>
    <property type="match status" value="1"/>
</dbReference>
<comment type="caution">
    <text evidence="8">The sequence shown here is derived from an EMBL/GenBank/DDBJ whole genome shotgun (WGS) entry which is preliminary data.</text>
</comment>
<feature type="transmembrane region" description="Helical" evidence="6">
    <location>
        <begin position="352"/>
        <end position="374"/>
    </location>
</feature>
<dbReference type="EMBL" id="JACBZO010000001">
    <property type="protein sequence ID" value="NYI41953.1"/>
    <property type="molecule type" value="Genomic_DNA"/>
</dbReference>
<feature type="transmembrane region" description="Helical" evidence="6">
    <location>
        <begin position="92"/>
        <end position="111"/>
    </location>
</feature>
<feature type="transmembrane region" description="Helical" evidence="6">
    <location>
        <begin position="59"/>
        <end position="85"/>
    </location>
</feature>
<protein>
    <submittedName>
        <fullName evidence="8">DHA1 family inner membrane transport protein</fullName>
    </submittedName>
</protein>
<reference evidence="8 9" key="1">
    <citation type="submission" date="2020-07" db="EMBL/GenBank/DDBJ databases">
        <title>Sequencing the genomes of 1000 actinobacteria strains.</title>
        <authorList>
            <person name="Klenk H.-P."/>
        </authorList>
    </citation>
    <scope>NUCLEOTIDE SEQUENCE [LARGE SCALE GENOMIC DNA]</scope>
    <source>
        <strain evidence="8 9">DSM 19970</strain>
    </source>
</reference>
<keyword evidence="9" id="KW-1185">Reference proteome</keyword>